<dbReference type="EMBL" id="CP017141">
    <property type="protein sequence ID" value="AOM80986.1"/>
    <property type="molecule type" value="Genomic_DNA"/>
</dbReference>
<organism evidence="5 6">
    <name type="scientific">Pedobacter steynii</name>
    <dbReference type="NCBI Taxonomy" id="430522"/>
    <lineage>
        <taxon>Bacteria</taxon>
        <taxon>Pseudomonadati</taxon>
        <taxon>Bacteroidota</taxon>
        <taxon>Sphingobacteriia</taxon>
        <taxon>Sphingobacteriales</taxon>
        <taxon>Sphingobacteriaceae</taxon>
        <taxon>Pedobacter</taxon>
    </lineage>
</organism>
<dbReference type="InterPro" id="IPR029063">
    <property type="entry name" value="SAM-dependent_MTases_sf"/>
</dbReference>
<dbReference type="PANTHER" id="PTHR43464">
    <property type="entry name" value="METHYLTRANSFERASE"/>
    <property type="match status" value="1"/>
</dbReference>
<dbReference type="RefSeq" id="WP_069382640.1">
    <property type="nucleotide sequence ID" value="NZ_CP017141.1"/>
</dbReference>
<accession>A0A1D7QQN6</accession>
<gene>
    <name evidence="5" type="ORF">BFS30_24080</name>
</gene>
<dbReference type="CDD" id="cd02440">
    <property type="entry name" value="AdoMet_MTases"/>
    <property type="match status" value="1"/>
</dbReference>
<sequence length="245" mass="28301">MRENKYDDPDFFENYGHMPRSVAGLNAAGEWHVLQKMMPDFEGKSVLDLGCGFGWHCIYAKQQGAKRVVGIDLSSKMLEAAKEKSAGLEIEYQQMAIEDIDFSLQEFDVVISSLAFHYVKDFNLICQKINHCLQPGGHFIFSQEHPVFTSRPEQDWILDGSGNRLYWPLDHYQQEGIRHTSFLGHTVTKYHRTLERVLNVLIDSGFIIKRVSEPKPSEETLENYPEMKDENRRPIFLMVSAIKEN</sequence>
<evidence type="ECO:0000259" key="4">
    <source>
        <dbReference type="Pfam" id="PF08241"/>
    </source>
</evidence>
<keyword evidence="6" id="KW-1185">Reference proteome</keyword>
<evidence type="ECO:0000256" key="1">
    <source>
        <dbReference type="ARBA" id="ARBA00022603"/>
    </source>
</evidence>
<dbReference type="Pfam" id="PF08241">
    <property type="entry name" value="Methyltransf_11"/>
    <property type="match status" value="1"/>
</dbReference>
<dbReference type="GO" id="GO:0032259">
    <property type="term" value="P:methylation"/>
    <property type="evidence" value="ECO:0007669"/>
    <property type="project" value="UniProtKB-KW"/>
</dbReference>
<dbReference type="SUPFAM" id="SSF53335">
    <property type="entry name" value="S-adenosyl-L-methionine-dependent methyltransferases"/>
    <property type="match status" value="1"/>
</dbReference>
<reference evidence="5 6" key="1">
    <citation type="submission" date="2016-08" db="EMBL/GenBank/DDBJ databases">
        <authorList>
            <person name="Seilhamer J.J."/>
        </authorList>
    </citation>
    <scope>NUCLEOTIDE SEQUENCE [LARGE SCALE GENOMIC DNA]</scope>
    <source>
        <strain evidence="5 6">DX4</strain>
    </source>
</reference>
<keyword evidence="3" id="KW-0949">S-adenosyl-L-methionine</keyword>
<dbReference type="Gene3D" id="3.40.50.150">
    <property type="entry name" value="Vaccinia Virus protein VP39"/>
    <property type="match status" value="1"/>
</dbReference>
<evidence type="ECO:0000256" key="2">
    <source>
        <dbReference type="ARBA" id="ARBA00022679"/>
    </source>
</evidence>
<dbReference type="KEGG" id="psty:BFS30_24080"/>
<dbReference type="InterPro" id="IPR013216">
    <property type="entry name" value="Methyltransf_11"/>
</dbReference>
<dbReference type="PANTHER" id="PTHR43464:SF19">
    <property type="entry name" value="UBIQUINONE BIOSYNTHESIS O-METHYLTRANSFERASE, MITOCHONDRIAL"/>
    <property type="match status" value="1"/>
</dbReference>
<dbReference type="GO" id="GO:0008757">
    <property type="term" value="F:S-adenosylmethionine-dependent methyltransferase activity"/>
    <property type="evidence" value="ECO:0007669"/>
    <property type="project" value="InterPro"/>
</dbReference>
<evidence type="ECO:0000256" key="3">
    <source>
        <dbReference type="ARBA" id="ARBA00022691"/>
    </source>
</evidence>
<protein>
    <submittedName>
        <fullName evidence="5">SAM-dependent methyltransferase</fullName>
    </submittedName>
</protein>
<keyword evidence="2 5" id="KW-0808">Transferase</keyword>
<evidence type="ECO:0000313" key="6">
    <source>
        <dbReference type="Proteomes" id="UP000094313"/>
    </source>
</evidence>
<name>A0A1D7QQN6_9SPHI</name>
<dbReference type="AlphaFoldDB" id="A0A1D7QQN6"/>
<dbReference type="Proteomes" id="UP000094313">
    <property type="component" value="Chromosome"/>
</dbReference>
<dbReference type="OrthoDB" id="9791837at2"/>
<evidence type="ECO:0000313" key="5">
    <source>
        <dbReference type="EMBL" id="AOM80986.1"/>
    </source>
</evidence>
<keyword evidence="1 5" id="KW-0489">Methyltransferase</keyword>
<proteinExistence type="predicted"/>
<feature type="domain" description="Methyltransferase type 11" evidence="4">
    <location>
        <begin position="47"/>
        <end position="141"/>
    </location>
</feature>